<evidence type="ECO:0000256" key="1">
    <source>
        <dbReference type="ARBA" id="ARBA00004127"/>
    </source>
</evidence>
<evidence type="ECO:0000256" key="7">
    <source>
        <dbReference type="ARBA" id="ARBA00022989"/>
    </source>
</evidence>
<dbReference type="EC" id="2.4.1.-" evidence="10"/>
<comment type="subcellular location">
    <subcellularLocation>
        <location evidence="10">Cell membrane</location>
    </subcellularLocation>
    <subcellularLocation>
        <location evidence="1">Endomembrane system</location>
        <topology evidence="1">Multi-pass membrane protein</topology>
    </subcellularLocation>
</comment>
<feature type="transmembrane region" description="Helical" evidence="10">
    <location>
        <begin position="99"/>
        <end position="120"/>
    </location>
</feature>
<evidence type="ECO:0000256" key="6">
    <source>
        <dbReference type="ARBA" id="ARBA00022692"/>
    </source>
</evidence>
<evidence type="ECO:0000313" key="14">
    <source>
        <dbReference type="EMBL" id="UOQ56484.1"/>
    </source>
</evidence>
<feature type="domain" description="ArnT-like N-terminal" evidence="12">
    <location>
        <begin position="15"/>
        <end position="169"/>
    </location>
</feature>
<evidence type="ECO:0000256" key="4">
    <source>
        <dbReference type="ARBA" id="ARBA00022676"/>
    </source>
</evidence>
<dbReference type="InterPro" id="IPR032421">
    <property type="entry name" value="PMT_4TMC"/>
</dbReference>
<feature type="transmembrane region" description="Helical" evidence="10">
    <location>
        <begin position="506"/>
        <end position="532"/>
    </location>
</feature>
<keyword evidence="8 10" id="KW-0472">Membrane</keyword>
<keyword evidence="4 10" id="KW-0328">Glycosyltransferase</keyword>
<accession>A0ABY4FIH6</accession>
<sequence>MRSHLRWIAPALVLGIAAALRFWALGRPGTLVFDELFYVRDAISQLAHGFPTVWPDDDPSMAGERATAYTDAPANAVHPPLGKWIIGLGVLAFGPGNGWGWRSAGALAGVLAAAVTMRLAWRMSRSLVVACIAGLLLAIDGVHVVLSRVGLLDGPLTLLVVLGALCFWRDIEADGGDAGRGGARGRDGTQGRGGARGRGVAAAEGSAESSTEGERGTPIPLRWRRPWLLAAAAAFGAATAVKWSGLYPLAVFLILVTMRDLAIRLRGGERRAVRRAAAQAGLTAAIALPTAAVVYLSSWAGWIATSGGWGRGAGPNWFVSLVRSHAEMWSWHSTLSAPHPFQAHPVTWPLALRPTAMYELRWTEGCPWADCVAGISPLPNPLVTWGGAAALLVLGALVARRAWETRRGAPDPLVLVGAFVVLGYLSGWLPWMLTFSRSAVFQFYAVVLTPFSAIALALLLGMLCGVPIRTRAGRAAELGALRDPVTGRALPREPAAYEAGRRSVGVFLAVALVLAVLFFPVWSGMPVAGWFWDAHLWLPGWD</sequence>
<evidence type="ECO:0000256" key="9">
    <source>
        <dbReference type="ARBA" id="ARBA00093617"/>
    </source>
</evidence>
<protein>
    <recommendedName>
        <fullName evidence="9 10">Polyprenol-phosphate-mannose--protein mannosyltransferase</fullName>
        <ecNumber evidence="10">2.4.1.-</ecNumber>
    </recommendedName>
</protein>
<evidence type="ECO:0000256" key="3">
    <source>
        <dbReference type="ARBA" id="ARBA00007222"/>
    </source>
</evidence>
<dbReference type="PANTHER" id="PTHR10050:SF46">
    <property type="entry name" value="PROTEIN O-MANNOSYL-TRANSFERASE 2"/>
    <property type="match status" value="1"/>
</dbReference>
<evidence type="ECO:0000256" key="8">
    <source>
        <dbReference type="ARBA" id="ARBA00023136"/>
    </source>
</evidence>
<dbReference type="Pfam" id="PF16192">
    <property type="entry name" value="PMT_4TMC"/>
    <property type="match status" value="1"/>
</dbReference>
<dbReference type="EMBL" id="CP095045">
    <property type="protein sequence ID" value="UOQ56484.1"/>
    <property type="molecule type" value="Genomic_DNA"/>
</dbReference>
<keyword evidence="5 10" id="KW-0808">Transferase</keyword>
<comment type="function">
    <text evidence="10">Protein O-mannosyltransferase that catalyzes the transfer of a single mannose residue from a polyprenol phospho-mannosyl lipidic donor to the hydroxyl group of selected serine and threonine residues in acceptor proteins.</text>
</comment>
<feature type="transmembrane region" description="Helical" evidence="10">
    <location>
        <begin position="7"/>
        <end position="26"/>
    </location>
</feature>
<keyword evidence="7 10" id="KW-1133">Transmembrane helix</keyword>
<keyword evidence="6 10" id="KW-0812">Transmembrane</keyword>
<feature type="domain" description="Protein O-mannosyl-transferase C-terminal four TM" evidence="13">
    <location>
        <begin position="320"/>
        <end position="541"/>
    </location>
</feature>
<feature type="transmembrane region" description="Helical" evidence="10">
    <location>
        <begin position="227"/>
        <end position="255"/>
    </location>
</feature>
<dbReference type="Proteomes" id="UP000831786">
    <property type="component" value="Chromosome"/>
</dbReference>
<evidence type="ECO:0000256" key="5">
    <source>
        <dbReference type="ARBA" id="ARBA00022679"/>
    </source>
</evidence>
<feature type="transmembrane region" description="Helical" evidence="10">
    <location>
        <begin position="412"/>
        <end position="431"/>
    </location>
</feature>
<proteinExistence type="inferred from homology"/>
<gene>
    <name evidence="14" type="ORF">MUN78_12460</name>
</gene>
<dbReference type="InterPro" id="IPR003342">
    <property type="entry name" value="ArnT-like_N"/>
</dbReference>
<feature type="transmembrane region" description="Helical" evidence="10">
    <location>
        <begin position="382"/>
        <end position="400"/>
    </location>
</feature>
<reference evidence="14 15" key="1">
    <citation type="submission" date="2022-04" db="EMBL/GenBank/DDBJ databases">
        <title>Leucobacter sp. isolated from rhizosphere of garlic.</title>
        <authorList>
            <person name="Won M."/>
            <person name="Lee C.-M."/>
            <person name="Woen H.-Y."/>
            <person name="Kwon S.-W."/>
        </authorList>
    </citation>
    <scope>NUCLEOTIDE SEQUENCE [LARGE SCALE GENOMIC DNA]</scope>
    <source>
        <strain evidence="14 15">H21R-40</strain>
    </source>
</reference>
<keyword evidence="15" id="KW-1185">Reference proteome</keyword>
<evidence type="ECO:0000313" key="15">
    <source>
        <dbReference type="Proteomes" id="UP000831786"/>
    </source>
</evidence>
<keyword evidence="10" id="KW-1003">Cell membrane</keyword>
<dbReference type="InterPro" id="IPR027005">
    <property type="entry name" value="PMT-like"/>
</dbReference>
<feature type="transmembrane region" description="Helical" evidence="10">
    <location>
        <begin position="443"/>
        <end position="464"/>
    </location>
</feature>
<evidence type="ECO:0000256" key="11">
    <source>
        <dbReference type="SAM" id="MobiDB-lite"/>
    </source>
</evidence>
<evidence type="ECO:0000256" key="2">
    <source>
        <dbReference type="ARBA" id="ARBA00004922"/>
    </source>
</evidence>
<evidence type="ECO:0000259" key="12">
    <source>
        <dbReference type="Pfam" id="PF02366"/>
    </source>
</evidence>
<name>A0ABY4FIH6_9MICO</name>
<feature type="compositionally biased region" description="Low complexity" evidence="11">
    <location>
        <begin position="198"/>
        <end position="210"/>
    </location>
</feature>
<dbReference type="PANTHER" id="PTHR10050">
    <property type="entry name" value="DOLICHYL-PHOSPHATE-MANNOSE--PROTEIN MANNOSYLTRANSFERASE"/>
    <property type="match status" value="1"/>
</dbReference>
<feature type="transmembrane region" description="Helical" evidence="10">
    <location>
        <begin position="276"/>
        <end position="296"/>
    </location>
</feature>
<feature type="region of interest" description="Disordered" evidence="11">
    <location>
        <begin position="177"/>
        <end position="218"/>
    </location>
</feature>
<evidence type="ECO:0000256" key="10">
    <source>
        <dbReference type="RuleBase" id="RU367007"/>
    </source>
</evidence>
<feature type="transmembrane region" description="Helical" evidence="10">
    <location>
        <begin position="127"/>
        <end position="146"/>
    </location>
</feature>
<dbReference type="Pfam" id="PF02366">
    <property type="entry name" value="PMT"/>
    <property type="match status" value="1"/>
</dbReference>
<organism evidence="14 15">
    <name type="scientific">Leucobacter allii</name>
    <dbReference type="NCBI Taxonomy" id="2932247"/>
    <lineage>
        <taxon>Bacteria</taxon>
        <taxon>Bacillati</taxon>
        <taxon>Actinomycetota</taxon>
        <taxon>Actinomycetes</taxon>
        <taxon>Micrococcales</taxon>
        <taxon>Microbacteriaceae</taxon>
        <taxon>Leucobacter</taxon>
    </lineage>
</organism>
<evidence type="ECO:0000259" key="13">
    <source>
        <dbReference type="Pfam" id="PF16192"/>
    </source>
</evidence>
<dbReference type="RefSeq" id="WP_244726821.1">
    <property type="nucleotide sequence ID" value="NZ_CP095045.1"/>
</dbReference>
<comment type="pathway">
    <text evidence="2 10">Protein modification; protein glycosylation.</text>
</comment>
<comment type="similarity">
    <text evidence="3 10">Belongs to the glycosyltransferase 39 family.</text>
</comment>